<reference evidence="7" key="1">
    <citation type="submission" date="2017-05" db="UniProtKB">
        <authorList>
            <consortium name="EnsemblMetazoa"/>
        </authorList>
    </citation>
    <scope>IDENTIFICATION</scope>
</reference>
<evidence type="ECO:0000256" key="1">
    <source>
        <dbReference type="ARBA" id="ARBA00022692"/>
    </source>
</evidence>
<dbReference type="Gene3D" id="1.20.1560.10">
    <property type="entry name" value="ABC transporter type 1, transmembrane domain"/>
    <property type="match status" value="1"/>
</dbReference>
<dbReference type="GO" id="GO:0042626">
    <property type="term" value="F:ATPase-coupled transmembrane transporter activity"/>
    <property type="evidence" value="ECO:0007669"/>
    <property type="project" value="TreeGrafter"/>
</dbReference>
<dbReference type="GO" id="GO:0016020">
    <property type="term" value="C:membrane"/>
    <property type="evidence" value="ECO:0007669"/>
    <property type="project" value="InterPro"/>
</dbReference>
<dbReference type="GO" id="GO:0016887">
    <property type="term" value="F:ATP hydrolysis activity"/>
    <property type="evidence" value="ECO:0007669"/>
    <property type="project" value="InterPro"/>
</dbReference>
<keyword evidence="3" id="KW-0067">ATP-binding</keyword>
<dbReference type="PROSITE" id="PS50893">
    <property type="entry name" value="ABC_TRANSPORTER_2"/>
    <property type="match status" value="1"/>
</dbReference>
<name>A0A1X7U116_AMPQE</name>
<dbReference type="InterPro" id="IPR003439">
    <property type="entry name" value="ABC_transporter-like_ATP-bd"/>
</dbReference>
<dbReference type="Pfam" id="PF04402">
    <property type="entry name" value="SIMPL"/>
    <property type="match status" value="1"/>
</dbReference>
<organism evidence="7">
    <name type="scientific">Amphimedon queenslandica</name>
    <name type="common">Sponge</name>
    <dbReference type="NCBI Taxonomy" id="400682"/>
    <lineage>
        <taxon>Eukaryota</taxon>
        <taxon>Metazoa</taxon>
        <taxon>Porifera</taxon>
        <taxon>Demospongiae</taxon>
        <taxon>Heteroscleromorpha</taxon>
        <taxon>Haplosclerida</taxon>
        <taxon>Niphatidae</taxon>
        <taxon>Amphimedon</taxon>
    </lineage>
</organism>
<evidence type="ECO:0000259" key="6">
    <source>
        <dbReference type="PROSITE" id="PS50893"/>
    </source>
</evidence>
<dbReference type="SUPFAM" id="SSF52540">
    <property type="entry name" value="P-loop containing nucleoside triphosphate hydrolases"/>
    <property type="match status" value="1"/>
</dbReference>
<dbReference type="Gene3D" id="3.40.50.300">
    <property type="entry name" value="P-loop containing nucleotide triphosphate hydrolases"/>
    <property type="match status" value="1"/>
</dbReference>
<dbReference type="InterPro" id="IPR050173">
    <property type="entry name" value="ABC_transporter_C-like"/>
</dbReference>
<dbReference type="PANTHER" id="PTHR24223">
    <property type="entry name" value="ATP-BINDING CASSETTE SUB-FAMILY C"/>
    <property type="match status" value="1"/>
</dbReference>
<dbReference type="Pfam" id="PF00005">
    <property type="entry name" value="ABC_tran"/>
    <property type="match status" value="1"/>
</dbReference>
<keyword evidence="1" id="KW-0812">Transmembrane</keyword>
<dbReference type="EnsemblMetazoa" id="Aqu2.1.21535_001">
    <property type="protein sequence ID" value="Aqu2.1.21535_001"/>
    <property type="gene ID" value="Aqu2.1.21535"/>
</dbReference>
<dbReference type="InterPro" id="IPR007497">
    <property type="entry name" value="SIMPL/DUF541"/>
</dbReference>
<dbReference type="PROSITE" id="PS00211">
    <property type="entry name" value="ABC_TRANSPORTER_1"/>
    <property type="match status" value="1"/>
</dbReference>
<proteinExistence type="predicted"/>
<accession>A0A1X7U116</accession>
<evidence type="ECO:0000256" key="2">
    <source>
        <dbReference type="ARBA" id="ARBA00022741"/>
    </source>
</evidence>
<keyword evidence="2" id="KW-0547">Nucleotide-binding</keyword>
<evidence type="ECO:0000256" key="5">
    <source>
        <dbReference type="ARBA" id="ARBA00023136"/>
    </source>
</evidence>
<dbReference type="InterPro" id="IPR036640">
    <property type="entry name" value="ABC1_TM_sf"/>
</dbReference>
<dbReference type="AlphaFoldDB" id="A0A1X7U116"/>
<evidence type="ECO:0000256" key="3">
    <source>
        <dbReference type="ARBA" id="ARBA00022840"/>
    </source>
</evidence>
<evidence type="ECO:0000256" key="4">
    <source>
        <dbReference type="ARBA" id="ARBA00022989"/>
    </source>
</evidence>
<feature type="domain" description="ABC transporter" evidence="6">
    <location>
        <begin position="213"/>
        <end position="509"/>
    </location>
</feature>
<dbReference type="GO" id="GO:0005524">
    <property type="term" value="F:ATP binding"/>
    <property type="evidence" value="ECO:0007669"/>
    <property type="project" value="UniProtKB-KW"/>
</dbReference>
<keyword evidence="5" id="KW-0472">Membrane</keyword>
<evidence type="ECO:0000313" key="7">
    <source>
        <dbReference type="EnsemblMetazoa" id="Aqu2.1.21535_001"/>
    </source>
</evidence>
<dbReference type="STRING" id="400682.A0A1X7U116"/>
<dbReference type="InterPro" id="IPR027417">
    <property type="entry name" value="P-loop_NTPase"/>
</dbReference>
<dbReference type="InterPro" id="IPR017871">
    <property type="entry name" value="ABC_transporter-like_CS"/>
</dbReference>
<sequence>MDSTKCASRCTCTSKNNDLAKTTSGDINNSPTPSFVVSQRTLTVHAEGEVTSEPDRYTLTINITSIKLKLEDAQLSVKRRSDYILQAIRNHNFNNKCIKVLEEAVRLPASVNNRDTEQESHQVKCIINIEGDEMEKVLAIKNLLVEKMDANVVCSAVGCYHSPGHKAKKCEEAFKCAVSLAKAKANSVTQSLGVQLNAAKMTDKRAKVMNEVISGIRVIKMYAWEFAFSNVVTAIRKSEILIAKYFMIQAISLTCDTVTISLINVLPVLCLSIFATLDLLQIATSVIQQAAALVARMRIKNFLLLDELEQFQNYGTFEANSLLHVCHYFPLTDLCNQCITLESLSSSNEELTNFVKEKPLLAVAGSVGCGKCLLKELPVLSGTVMVKGSVGILSYLPEGDLTLVGEKGVTLSGGQKARVNIARAVYSQADVYLLDDPLSAVDAAGCVAVYGDTDEVLKDNSAITELLVDNVHVSKTAYIYDCNVISASKAGQEKILIENVPNLPIMIENCKRHQTARSKEWFGMRLDILSTLFVASVAFASIPLSSSGFSREGDGSWSLGN</sequence>
<protein>
    <recommendedName>
        <fullName evidence="6">ABC transporter domain-containing protein</fullName>
    </recommendedName>
</protein>
<keyword evidence="4" id="KW-1133">Transmembrane helix</keyword>
<dbReference type="OrthoDB" id="6365554at2759"/>
<dbReference type="InParanoid" id="A0A1X7U116"/>